<organism evidence="1">
    <name type="scientific">Arion vulgaris</name>
    <dbReference type="NCBI Taxonomy" id="1028688"/>
    <lineage>
        <taxon>Eukaryota</taxon>
        <taxon>Metazoa</taxon>
        <taxon>Spiralia</taxon>
        <taxon>Lophotrochozoa</taxon>
        <taxon>Mollusca</taxon>
        <taxon>Gastropoda</taxon>
        <taxon>Heterobranchia</taxon>
        <taxon>Euthyneura</taxon>
        <taxon>Panpulmonata</taxon>
        <taxon>Eupulmonata</taxon>
        <taxon>Stylommatophora</taxon>
        <taxon>Helicina</taxon>
        <taxon>Arionoidea</taxon>
        <taxon>Arionidae</taxon>
        <taxon>Arion</taxon>
    </lineage>
</organism>
<name>A0A0B7BXY4_9EUPU</name>
<protein>
    <submittedName>
        <fullName evidence="1">Uncharacterized protein</fullName>
    </submittedName>
</protein>
<sequence length="55" mass="6221">MFRTYPPIFCHSSLTGGLYGEVITTFACHCGFKFRQSCEIFLEILRIAGATEIML</sequence>
<gene>
    <name evidence="1" type="primary">ORF217024</name>
</gene>
<evidence type="ECO:0000313" key="1">
    <source>
        <dbReference type="EMBL" id="CEK97833.1"/>
    </source>
</evidence>
<accession>A0A0B7BXY4</accession>
<dbReference type="AlphaFoldDB" id="A0A0B7BXY4"/>
<proteinExistence type="predicted"/>
<reference evidence="1" key="1">
    <citation type="submission" date="2014-12" db="EMBL/GenBank/DDBJ databases">
        <title>Insight into the proteome of Arion vulgaris.</title>
        <authorList>
            <person name="Aradska J."/>
            <person name="Bulat T."/>
            <person name="Smidak R."/>
            <person name="Sarate P."/>
            <person name="Gangsoo J."/>
            <person name="Sialana F."/>
            <person name="Bilban M."/>
            <person name="Lubec G."/>
        </authorList>
    </citation>
    <scope>NUCLEOTIDE SEQUENCE</scope>
    <source>
        <tissue evidence="1">Skin</tissue>
    </source>
</reference>
<dbReference type="EMBL" id="HACG01050962">
    <property type="protein sequence ID" value="CEK97833.1"/>
    <property type="molecule type" value="Transcribed_RNA"/>
</dbReference>